<evidence type="ECO:0000256" key="1">
    <source>
        <dbReference type="ARBA" id="ARBA00004370"/>
    </source>
</evidence>
<dbReference type="PROSITE" id="PS50835">
    <property type="entry name" value="IG_LIKE"/>
    <property type="match status" value="1"/>
</dbReference>
<protein>
    <submittedName>
        <fullName evidence="8 9">Uncharacterized protein LOC100498635</fullName>
    </submittedName>
</protein>
<evidence type="ECO:0000259" key="6">
    <source>
        <dbReference type="PROSITE" id="PS50835"/>
    </source>
</evidence>
<proteinExistence type="predicted"/>
<dbReference type="AlphaFoldDB" id="A0A8J0R2Q6"/>
<dbReference type="InterPro" id="IPR013783">
    <property type="entry name" value="Ig-like_fold"/>
</dbReference>
<feature type="chain" id="PRO_5044692155" evidence="5">
    <location>
        <begin position="20"/>
        <end position="273"/>
    </location>
</feature>
<evidence type="ECO:0000256" key="2">
    <source>
        <dbReference type="ARBA" id="ARBA00022729"/>
    </source>
</evidence>
<dbReference type="RefSeq" id="XP_031747811.1">
    <property type="nucleotide sequence ID" value="XM_031891951.1"/>
</dbReference>
<evidence type="ECO:0000256" key="3">
    <source>
        <dbReference type="ARBA" id="ARBA00023136"/>
    </source>
</evidence>
<dbReference type="PANTHER" id="PTHR12080:SF120">
    <property type="match status" value="1"/>
</dbReference>
<dbReference type="GO" id="GO:0016020">
    <property type="term" value="C:membrane"/>
    <property type="evidence" value="ECO:0007669"/>
    <property type="project" value="UniProtKB-SubCell"/>
</dbReference>
<reference evidence="8 9" key="1">
    <citation type="submission" date="2025-04" db="UniProtKB">
        <authorList>
            <consortium name="RefSeq"/>
        </authorList>
    </citation>
    <scope>IDENTIFICATION</scope>
    <source>
        <strain evidence="8 9">Nigerian</strain>
        <tissue evidence="8 9">Liver and blood</tissue>
    </source>
</reference>
<sequence length="273" mass="30372">MVPLYRSLMLFILLKCMFPEMSPLIRWASGSSIPMDSVCGPTKVIRAEEGAHVFLPVPESRTGPFTWRFDTGNFFLKFARTEAGGKVQEIDDRFMEGVSSAGFKGRVSSTEDGSLIIANVSTNDPQIYFEFADGRGCVQEYRLLIYKSLKAEDILIRCNANVTGMEPRNITLTCAVAQPHVNVSWDVTNRTGAEAEGHTLHIYNVDTNDTYSCTAQDSISRASRTINPWDLCHQGFGKESLPTVPAPNQNVNEEKQTCHIHIHSIPQPDPETD</sequence>
<dbReference type="Gene3D" id="2.60.40.10">
    <property type="entry name" value="Immunoglobulins"/>
    <property type="match status" value="2"/>
</dbReference>
<gene>
    <name evidence="8 9 10" type="primary">LOC100498635</name>
</gene>
<comment type="subcellular location">
    <subcellularLocation>
        <location evidence="1">Membrane</location>
    </subcellularLocation>
</comment>
<dbReference type="PANTHER" id="PTHR12080">
    <property type="entry name" value="SIGNALING LYMPHOCYTIC ACTIVATION MOLECULE"/>
    <property type="match status" value="1"/>
</dbReference>
<dbReference type="Xenbase" id="XB-GENE-29084371">
    <property type="gene designation" value="LOC100498635"/>
</dbReference>
<evidence type="ECO:0000256" key="4">
    <source>
        <dbReference type="ARBA" id="ARBA00023180"/>
    </source>
</evidence>
<keyword evidence="2 5" id="KW-0732">Signal</keyword>
<keyword evidence="4" id="KW-0325">Glycoprotein</keyword>
<dbReference type="OrthoDB" id="8741746at2759"/>
<organism evidence="7 8">
    <name type="scientific">Xenopus tropicalis</name>
    <name type="common">Western clawed frog</name>
    <name type="synonym">Silurana tropicalis</name>
    <dbReference type="NCBI Taxonomy" id="8364"/>
    <lineage>
        <taxon>Eukaryota</taxon>
        <taxon>Metazoa</taxon>
        <taxon>Chordata</taxon>
        <taxon>Craniata</taxon>
        <taxon>Vertebrata</taxon>
        <taxon>Euteleostomi</taxon>
        <taxon>Amphibia</taxon>
        <taxon>Batrachia</taxon>
        <taxon>Anura</taxon>
        <taxon>Pipoidea</taxon>
        <taxon>Pipidae</taxon>
        <taxon>Xenopodinae</taxon>
        <taxon>Xenopus</taxon>
        <taxon>Silurana</taxon>
    </lineage>
</organism>
<evidence type="ECO:0000313" key="7">
    <source>
        <dbReference type="Proteomes" id="UP000008143"/>
    </source>
</evidence>
<dbReference type="InterPro" id="IPR007110">
    <property type="entry name" value="Ig-like_dom"/>
</dbReference>
<dbReference type="InterPro" id="IPR015631">
    <property type="entry name" value="CD2/SLAM_rcpt"/>
</dbReference>
<name>A0A8J0R2Q6_XENTR</name>
<dbReference type="KEGG" id="xtr:100498635"/>
<dbReference type="InterPro" id="IPR036179">
    <property type="entry name" value="Ig-like_dom_sf"/>
</dbReference>
<evidence type="ECO:0000313" key="8">
    <source>
        <dbReference type="RefSeq" id="XP_004917639.1"/>
    </source>
</evidence>
<evidence type="ECO:0000313" key="10">
    <source>
        <dbReference type="Xenbase" id="XB-GENE-29084371"/>
    </source>
</evidence>
<evidence type="ECO:0000256" key="5">
    <source>
        <dbReference type="SAM" id="SignalP"/>
    </source>
</evidence>
<dbReference type="RefSeq" id="XP_004917639.1">
    <property type="nucleotide sequence ID" value="XM_004917582.4"/>
</dbReference>
<dbReference type="SUPFAM" id="SSF48726">
    <property type="entry name" value="Immunoglobulin"/>
    <property type="match status" value="1"/>
</dbReference>
<feature type="signal peptide" evidence="5">
    <location>
        <begin position="1"/>
        <end position="19"/>
    </location>
</feature>
<evidence type="ECO:0000313" key="9">
    <source>
        <dbReference type="RefSeq" id="XP_031747811.1"/>
    </source>
</evidence>
<accession>A0A8J0R2Q6</accession>
<dbReference type="AGR" id="Xenbase:XB-GENE-29084371"/>
<keyword evidence="3" id="KW-0472">Membrane</keyword>
<dbReference type="Proteomes" id="UP000008143">
    <property type="component" value="Chromosome 8"/>
</dbReference>
<feature type="domain" description="Ig-like" evidence="6">
    <location>
        <begin position="125"/>
        <end position="227"/>
    </location>
</feature>
<dbReference type="GeneID" id="100498635"/>
<keyword evidence="7" id="KW-1185">Reference proteome</keyword>